<keyword evidence="4" id="KW-1185">Reference proteome</keyword>
<evidence type="ECO:0000259" key="1">
    <source>
        <dbReference type="Pfam" id="PF00675"/>
    </source>
</evidence>
<dbReference type="InterPro" id="IPR007863">
    <property type="entry name" value="Peptidase_M16_C"/>
</dbReference>
<dbReference type="Pfam" id="PF00675">
    <property type="entry name" value="Peptidase_M16"/>
    <property type="match status" value="1"/>
</dbReference>
<dbReference type="InterPro" id="IPR050361">
    <property type="entry name" value="MPP/UQCRC_Complex"/>
</dbReference>
<evidence type="ECO:0000313" key="4">
    <source>
        <dbReference type="Proteomes" id="UP000252733"/>
    </source>
</evidence>
<dbReference type="GO" id="GO:0046872">
    <property type="term" value="F:metal ion binding"/>
    <property type="evidence" value="ECO:0007669"/>
    <property type="project" value="InterPro"/>
</dbReference>
<comment type="caution">
    <text evidence="3">The sequence shown here is derived from an EMBL/GenBank/DDBJ whole genome shotgun (WGS) entry which is preliminary data.</text>
</comment>
<dbReference type="InterPro" id="IPR011765">
    <property type="entry name" value="Pept_M16_N"/>
</dbReference>
<gene>
    <name evidence="3" type="ORF">DFO77_12070</name>
</gene>
<dbReference type="PANTHER" id="PTHR11851:SF224">
    <property type="entry name" value="PROCESSING PROTEASE"/>
    <property type="match status" value="1"/>
</dbReference>
<dbReference type="OrthoDB" id="9811314at2"/>
<dbReference type="EMBL" id="QPIZ01000020">
    <property type="protein sequence ID" value="RCW30852.1"/>
    <property type="molecule type" value="Genomic_DNA"/>
</dbReference>
<name>A0A2T0XNY0_9BACT</name>
<protein>
    <submittedName>
        <fullName evidence="3">Putative Zn-dependent peptidase</fullName>
    </submittedName>
</protein>
<organism evidence="3 4">
    <name type="scientific">Marinilabilia salmonicolor</name>
    <dbReference type="NCBI Taxonomy" id="989"/>
    <lineage>
        <taxon>Bacteria</taxon>
        <taxon>Pseudomonadati</taxon>
        <taxon>Bacteroidota</taxon>
        <taxon>Bacteroidia</taxon>
        <taxon>Marinilabiliales</taxon>
        <taxon>Marinilabiliaceae</taxon>
        <taxon>Marinilabilia</taxon>
    </lineage>
</organism>
<dbReference type="Proteomes" id="UP000252733">
    <property type="component" value="Unassembled WGS sequence"/>
</dbReference>
<reference evidence="3 4" key="1">
    <citation type="submission" date="2018-07" db="EMBL/GenBank/DDBJ databases">
        <title>Freshwater and sediment microbial communities from various areas in North America, analyzing microbe dynamics in response to fracking.</title>
        <authorList>
            <person name="Lamendella R."/>
        </authorList>
    </citation>
    <scope>NUCLEOTIDE SEQUENCE [LARGE SCALE GENOMIC DNA]</scope>
    <source>
        <strain evidence="3 4">160A</strain>
    </source>
</reference>
<feature type="domain" description="Peptidase M16 N-terminal" evidence="1">
    <location>
        <begin position="68"/>
        <end position="145"/>
    </location>
</feature>
<evidence type="ECO:0000313" key="3">
    <source>
        <dbReference type="EMBL" id="RCW30852.1"/>
    </source>
</evidence>
<dbReference type="AlphaFoldDB" id="A0A2T0XNY0"/>
<dbReference type="Pfam" id="PF05193">
    <property type="entry name" value="Peptidase_M16_C"/>
    <property type="match status" value="1"/>
</dbReference>
<dbReference type="InterPro" id="IPR011249">
    <property type="entry name" value="Metalloenz_LuxS/M16"/>
</dbReference>
<sequence>MASITTSAPEFRDIERIDFLPVEQHQLNNRVPVSILRAGSQEVTKIDIEFPAGAIQAGIPLIASTTANLMQEGTLTKSSVEISEKIDFLGAFLNSQTFHHNTVFTFLCLTRHLPQMLEIVHEIITRPSFPEHEYDLYLQKKYEEFVFEGEKVKTIASRAFSETIFGADHPYGKQLKKEHFNTISLSQLREFHANHYRPEMARIFVAGQPGDQLIPLLNQYFGQTPKKHIDSEPQVPEVTPPANKTLHINKQGAMQTAIRIGRPLFNNHHPDFIPLQILNTLLGGYFGSRLMTSVREEKGLTYGIGSFIMPLKQSGIWGISSEVAGESREKAIEAIFEEFRILQTQLVPEDELNMVKRYMMGELLRNFDGPFSTADIYRTLQEYEMDFSFYEKMISIIRNISSAQIKDLANQYLNPEDFWTVTAGV</sequence>
<proteinExistence type="predicted"/>
<dbReference type="Gene3D" id="3.30.830.10">
    <property type="entry name" value="Metalloenzyme, LuxS/M16 peptidase-like"/>
    <property type="match status" value="2"/>
</dbReference>
<dbReference type="STRING" id="1168289.GCA_000259075_02694"/>
<dbReference type="PANTHER" id="PTHR11851">
    <property type="entry name" value="METALLOPROTEASE"/>
    <property type="match status" value="1"/>
</dbReference>
<evidence type="ECO:0000259" key="2">
    <source>
        <dbReference type="Pfam" id="PF05193"/>
    </source>
</evidence>
<dbReference type="SUPFAM" id="SSF63411">
    <property type="entry name" value="LuxS/MPP-like metallohydrolase"/>
    <property type="match status" value="2"/>
</dbReference>
<dbReference type="RefSeq" id="WP_106152606.1">
    <property type="nucleotide sequence ID" value="NZ_PVTS01000005.1"/>
</dbReference>
<feature type="domain" description="Peptidase M16 C-terminal" evidence="2">
    <location>
        <begin position="183"/>
        <end position="357"/>
    </location>
</feature>
<accession>A0A2T0XNY0</accession>